<dbReference type="Proteomes" id="UP000239872">
    <property type="component" value="Unassembled WGS sequence"/>
</dbReference>
<protein>
    <submittedName>
        <fullName evidence="1">Uncharacterized protein</fullName>
    </submittedName>
</protein>
<dbReference type="AlphaFoldDB" id="A0A2S7SS99"/>
<accession>A0A2S7SS99</accession>
<dbReference type="EMBL" id="PPSL01000006">
    <property type="protein sequence ID" value="PQJ09487.1"/>
    <property type="molecule type" value="Genomic_DNA"/>
</dbReference>
<evidence type="ECO:0000313" key="1">
    <source>
        <dbReference type="EMBL" id="PQJ09487.1"/>
    </source>
</evidence>
<sequence length="167" mass="19159">MSFWQIVYEDLVKDTTPTLLRKRKWLAWLNVLVSPIKWQYDAFTAYRNYTLYLLSHNGQVVSLQAVLNDAFDPIDRQIYIDDTDFPENIWLALDAELDPVWLPLDGEGEPVWLATDDEVANAGSGPAFKVRVPVAVSLLPIYSEYRLRGLVDTYRLAGKSIYVVVTF</sequence>
<comment type="caution">
    <text evidence="1">The sequence shown here is derived from an EMBL/GenBank/DDBJ whole genome shotgun (WGS) entry which is preliminary data.</text>
</comment>
<reference evidence="1 2" key="1">
    <citation type="submission" date="2018-01" db="EMBL/GenBank/DDBJ databases">
        <title>A novel member of the phylum Bacteroidetes isolated from glacier ice.</title>
        <authorList>
            <person name="Liu Q."/>
            <person name="Xin Y.-H."/>
        </authorList>
    </citation>
    <scope>NUCLEOTIDE SEQUENCE [LARGE SCALE GENOMIC DNA]</scope>
    <source>
        <strain evidence="1 2">RB1R16</strain>
    </source>
</reference>
<dbReference type="OrthoDB" id="1072575at2"/>
<organism evidence="1 2">
    <name type="scientific">Flavipsychrobacter stenotrophus</name>
    <dbReference type="NCBI Taxonomy" id="2077091"/>
    <lineage>
        <taxon>Bacteria</taxon>
        <taxon>Pseudomonadati</taxon>
        <taxon>Bacteroidota</taxon>
        <taxon>Chitinophagia</taxon>
        <taxon>Chitinophagales</taxon>
        <taxon>Chitinophagaceae</taxon>
        <taxon>Flavipsychrobacter</taxon>
    </lineage>
</organism>
<keyword evidence="2" id="KW-1185">Reference proteome</keyword>
<dbReference type="RefSeq" id="WP_105040937.1">
    <property type="nucleotide sequence ID" value="NZ_PPSL01000006.1"/>
</dbReference>
<evidence type="ECO:0000313" key="2">
    <source>
        <dbReference type="Proteomes" id="UP000239872"/>
    </source>
</evidence>
<proteinExistence type="predicted"/>
<gene>
    <name evidence="1" type="ORF">CJD36_019805</name>
</gene>
<name>A0A2S7SS99_9BACT</name>